<dbReference type="EC" id="3.-.-.-" evidence="3"/>
<accession>A0A0C1EAV5</accession>
<dbReference type="InterPro" id="IPR029058">
    <property type="entry name" value="AB_hydrolase_fold"/>
</dbReference>
<dbReference type="PATRIC" id="fig|83552.4.peg.1697"/>
<evidence type="ECO:0000313" key="3">
    <source>
        <dbReference type="EMBL" id="KIA77193.1"/>
    </source>
</evidence>
<protein>
    <submittedName>
        <fullName evidence="3">Putative alpha/beta hydrolase</fullName>
        <ecNumber evidence="3">3.-.-.-</ecNumber>
    </submittedName>
</protein>
<dbReference type="InterPro" id="IPR050300">
    <property type="entry name" value="GDXG_lipolytic_enzyme"/>
</dbReference>
<organism evidence="3 4">
    <name type="scientific">Parachlamydia acanthamoebae</name>
    <dbReference type="NCBI Taxonomy" id="83552"/>
    <lineage>
        <taxon>Bacteria</taxon>
        <taxon>Pseudomonadati</taxon>
        <taxon>Chlamydiota</taxon>
        <taxon>Chlamydiia</taxon>
        <taxon>Parachlamydiales</taxon>
        <taxon>Parachlamydiaceae</taxon>
        <taxon>Parachlamydia</taxon>
    </lineage>
</organism>
<reference evidence="3 4" key="1">
    <citation type="journal article" date="2014" name="Mol. Biol. Evol.">
        <title>Massive expansion of Ubiquitination-related gene families within the Chlamydiae.</title>
        <authorList>
            <person name="Domman D."/>
            <person name="Collingro A."/>
            <person name="Lagkouvardos I."/>
            <person name="Gehre L."/>
            <person name="Weinmaier T."/>
            <person name="Rattei T."/>
            <person name="Subtil A."/>
            <person name="Horn M."/>
        </authorList>
    </citation>
    <scope>NUCLEOTIDE SEQUENCE [LARGE SCALE GENOMIC DNA]</scope>
    <source>
        <strain evidence="3 4">OEW1</strain>
    </source>
</reference>
<keyword evidence="1 3" id="KW-0378">Hydrolase</keyword>
<dbReference type="Gene3D" id="3.40.50.1820">
    <property type="entry name" value="alpha/beta hydrolase"/>
    <property type="match status" value="1"/>
</dbReference>
<evidence type="ECO:0000313" key="4">
    <source>
        <dbReference type="Proteomes" id="UP000031307"/>
    </source>
</evidence>
<dbReference type="AlphaFoldDB" id="A0A0C1EAV5"/>
<evidence type="ECO:0000256" key="1">
    <source>
        <dbReference type="ARBA" id="ARBA00022801"/>
    </source>
</evidence>
<name>A0A0C1EAV5_9BACT</name>
<dbReference type="PANTHER" id="PTHR48081">
    <property type="entry name" value="AB HYDROLASE SUPERFAMILY PROTEIN C4A8.06C"/>
    <property type="match status" value="1"/>
</dbReference>
<evidence type="ECO:0000259" key="2">
    <source>
        <dbReference type="Pfam" id="PF07859"/>
    </source>
</evidence>
<dbReference type="EMBL" id="JSAM01000089">
    <property type="protein sequence ID" value="KIA77193.1"/>
    <property type="molecule type" value="Genomic_DNA"/>
</dbReference>
<dbReference type="Proteomes" id="UP000031307">
    <property type="component" value="Unassembled WGS sequence"/>
</dbReference>
<dbReference type="PANTHER" id="PTHR48081:SF8">
    <property type="entry name" value="ALPHA_BETA HYDROLASE FOLD-3 DOMAIN-CONTAINING PROTEIN-RELATED"/>
    <property type="match status" value="1"/>
</dbReference>
<dbReference type="SUPFAM" id="SSF53474">
    <property type="entry name" value="alpha/beta-Hydrolases"/>
    <property type="match status" value="1"/>
</dbReference>
<sequence length="325" mass="35945">MEDKMKTAEALVLEQETQKFIDELNSKNAPPIYTLPVQEARKILENLQAGKVEKLPVDIEDLTIPVGPEGEVSIRIIRPKNNKQKLPVIMYHHGGGWILGSKDTHDRLVRELANGAQAAVVFINFTPSPEAKFPKPVEEAYAALQYISENGSKYNLNPNHLVVAGDSVGGNMAIAMTLLAKERGGPKIDAQVLFYPVTDAGMDTQSYHKYAEGPWLTKAAMEWFWNAYEPNVSNRKKITVSPLQASIDQLKGLPEALIMTDENDVLRDEGEAYAHKLMQAGVDVTSIRFLGTCHDFALLNPLANTPATRGAIEAAIQYLRKVFAH</sequence>
<dbReference type="Pfam" id="PF07859">
    <property type="entry name" value="Abhydrolase_3"/>
    <property type="match status" value="1"/>
</dbReference>
<proteinExistence type="predicted"/>
<gene>
    <name evidence="3" type="ORF">DB43_GT00340</name>
</gene>
<feature type="domain" description="Alpha/beta hydrolase fold-3" evidence="2">
    <location>
        <begin position="89"/>
        <end position="297"/>
    </location>
</feature>
<dbReference type="GO" id="GO:0016787">
    <property type="term" value="F:hydrolase activity"/>
    <property type="evidence" value="ECO:0007669"/>
    <property type="project" value="UniProtKB-KW"/>
</dbReference>
<dbReference type="InterPro" id="IPR013094">
    <property type="entry name" value="AB_hydrolase_3"/>
</dbReference>
<comment type="caution">
    <text evidence="3">The sequence shown here is derived from an EMBL/GenBank/DDBJ whole genome shotgun (WGS) entry which is preliminary data.</text>
</comment>